<proteinExistence type="predicted"/>
<dbReference type="EMBL" id="KN832002">
    <property type="protein sequence ID" value="KIN99688.1"/>
    <property type="molecule type" value="Genomic_DNA"/>
</dbReference>
<reference evidence="3" key="2">
    <citation type="submission" date="2015-01" db="EMBL/GenBank/DDBJ databases">
        <title>Evolutionary Origins and Diversification of the Mycorrhizal Mutualists.</title>
        <authorList>
            <consortium name="DOE Joint Genome Institute"/>
            <consortium name="Mycorrhizal Genomics Consortium"/>
            <person name="Kohler A."/>
            <person name="Kuo A."/>
            <person name="Nagy L.G."/>
            <person name="Floudas D."/>
            <person name="Copeland A."/>
            <person name="Barry K.W."/>
            <person name="Cichocki N."/>
            <person name="Veneault-Fourrey C."/>
            <person name="LaButti K."/>
            <person name="Lindquist E.A."/>
            <person name="Lipzen A."/>
            <person name="Lundell T."/>
            <person name="Morin E."/>
            <person name="Murat C."/>
            <person name="Riley R."/>
            <person name="Ohm R."/>
            <person name="Sun H."/>
            <person name="Tunlid A."/>
            <person name="Henrissat B."/>
            <person name="Grigoriev I.V."/>
            <person name="Hibbett D.S."/>
            <person name="Martin F."/>
        </authorList>
    </citation>
    <scope>NUCLEOTIDE SEQUENCE [LARGE SCALE GENOMIC DNA]</scope>
    <source>
        <strain evidence="3">Marx 270</strain>
    </source>
</reference>
<keyword evidence="1" id="KW-1133">Transmembrane helix</keyword>
<evidence type="ECO:0000256" key="1">
    <source>
        <dbReference type="SAM" id="Phobius"/>
    </source>
</evidence>
<organism evidence="2 3">
    <name type="scientific">Pisolithus tinctorius Marx 270</name>
    <dbReference type="NCBI Taxonomy" id="870435"/>
    <lineage>
        <taxon>Eukaryota</taxon>
        <taxon>Fungi</taxon>
        <taxon>Dikarya</taxon>
        <taxon>Basidiomycota</taxon>
        <taxon>Agaricomycotina</taxon>
        <taxon>Agaricomycetes</taxon>
        <taxon>Agaricomycetidae</taxon>
        <taxon>Boletales</taxon>
        <taxon>Sclerodermatineae</taxon>
        <taxon>Pisolithaceae</taxon>
        <taxon>Pisolithus</taxon>
    </lineage>
</organism>
<dbReference type="AlphaFoldDB" id="A0A0C3NWW6"/>
<dbReference type="OrthoDB" id="266334at2759"/>
<dbReference type="HOGENOM" id="CLU_2360602_0_0_1"/>
<dbReference type="InParanoid" id="A0A0C3NWW6"/>
<evidence type="ECO:0000313" key="2">
    <source>
        <dbReference type="EMBL" id="KIN99688.1"/>
    </source>
</evidence>
<dbReference type="Proteomes" id="UP000054217">
    <property type="component" value="Unassembled WGS sequence"/>
</dbReference>
<protein>
    <submittedName>
        <fullName evidence="2">Uncharacterized protein</fullName>
    </submittedName>
</protein>
<name>A0A0C3NWW6_PISTI</name>
<keyword evidence="3" id="KW-1185">Reference proteome</keyword>
<evidence type="ECO:0000313" key="3">
    <source>
        <dbReference type="Proteomes" id="UP000054217"/>
    </source>
</evidence>
<accession>A0A0C3NWW6</accession>
<gene>
    <name evidence="2" type="ORF">M404DRAFT_1004403</name>
</gene>
<keyword evidence="1" id="KW-0472">Membrane</keyword>
<reference evidence="2 3" key="1">
    <citation type="submission" date="2014-04" db="EMBL/GenBank/DDBJ databases">
        <authorList>
            <consortium name="DOE Joint Genome Institute"/>
            <person name="Kuo A."/>
            <person name="Kohler A."/>
            <person name="Costa M.D."/>
            <person name="Nagy L.G."/>
            <person name="Floudas D."/>
            <person name="Copeland A."/>
            <person name="Barry K.W."/>
            <person name="Cichocki N."/>
            <person name="Veneault-Fourrey C."/>
            <person name="LaButti K."/>
            <person name="Lindquist E.A."/>
            <person name="Lipzen A."/>
            <person name="Lundell T."/>
            <person name="Morin E."/>
            <person name="Murat C."/>
            <person name="Sun H."/>
            <person name="Tunlid A."/>
            <person name="Henrissat B."/>
            <person name="Grigoriev I.V."/>
            <person name="Hibbett D.S."/>
            <person name="Martin F."/>
            <person name="Nordberg H.P."/>
            <person name="Cantor M.N."/>
            <person name="Hua S.X."/>
        </authorList>
    </citation>
    <scope>NUCLEOTIDE SEQUENCE [LARGE SCALE GENOMIC DNA]</scope>
    <source>
        <strain evidence="2 3">Marx 270</strain>
    </source>
</reference>
<keyword evidence="1" id="KW-0812">Transmembrane</keyword>
<feature type="transmembrane region" description="Helical" evidence="1">
    <location>
        <begin position="53"/>
        <end position="78"/>
    </location>
</feature>
<sequence length="96" mass="10100">MDAILGVSALGAGVGETKSAIGDRTVSCSSKPKIYFAGEVGCRFTQRSVLVSIPAIGCAWLGIAQLCLLLVVLVFMGFTRGAPYVEQFPEFNHSAC</sequence>